<proteinExistence type="predicted"/>
<organism evidence="1">
    <name type="scientific">Candidatus Moduliflexus flocculans</name>
    <dbReference type="NCBI Taxonomy" id="1499966"/>
    <lineage>
        <taxon>Bacteria</taxon>
        <taxon>Candidatus Moduliflexota</taxon>
        <taxon>Candidatus Moduliflexia</taxon>
        <taxon>Candidatus Moduliflexales</taxon>
        <taxon>Candidatus Moduliflexaceae</taxon>
    </lineage>
</organism>
<dbReference type="HOGENOM" id="CLU_064232_0_0_0"/>
<keyword evidence="2" id="KW-1185">Reference proteome</keyword>
<sequence length="342" mass="37941">MKTIKRGFILPSAAITIKERHVKYYETLEKAPEVGDMAYGQIVRIGQHSSLENSSGRIHSIHNGTRAIFVYGNRYAPDYYEGLVPKIFDEDVDLLARSGMIGTVKNKNAMIKDPTRVKILGYICDKDGRVLNTRDFPLIKANHQTKKTPRAKMILVCGTSMNSGKSMAATACCWALSTMGHIVRASKVTGTASLKDILRMNDAGASPYADFTHIGYPSTYLLEESEILHIFHQLDLKFANNPKNFWVVEIADGIIQRETAMLLRSPDVTSRIHKLIFCASDAFGAIGGLRVLKEQFQLVPDALSGRCSSSPLSMRELSEFTDIPVFNSGDPNLNQLAEILLK</sequence>
<gene>
    <name evidence="1" type="ORF">U14_03718</name>
</gene>
<dbReference type="STRING" id="1499966.U14_03718"/>
<dbReference type="EMBL" id="DF820458">
    <property type="protein sequence ID" value="GAK52467.1"/>
    <property type="molecule type" value="Genomic_DNA"/>
</dbReference>
<name>A0A081BQ01_9BACT</name>
<evidence type="ECO:0000313" key="1">
    <source>
        <dbReference type="EMBL" id="GAK52467.1"/>
    </source>
</evidence>
<protein>
    <recommendedName>
        <fullName evidence="3">DUF1611 domain-containing protein</fullName>
    </recommendedName>
</protein>
<dbReference type="Proteomes" id="UP000030700">
    <property type="component" value="Unassembled WGS sequence"/>
</dbReference>
<evidence type="ECO:0000313" key="2">
    <source>
        <dbReference type="Proteomes" id="UP000030700"/>
    </source>
</evidence>
<accession>A0A081BQ01</accession>
<reference evidence="1" key="1">
    <citation type="journal article" date="2015" name="PeerJ">
        <title>First genomic representation of candidate bacterial phylum KSB3 points to enhanced environmental sensing as a trigger of wastewater bulking.</title>
        <authorList>
            <person name="Sekiguchi Y."/>
            <person name="Ohashi A."/>
            <person name="Parks D.H."/>
            <person name="Yamauchi T."/>
            <person name="Tyson G.W."/>
            <person name="Hugenholtz P."/>
        </authorList>
    </citation>
    <scope>NUCLEOTIDE SEQUENCE [LARGE SCALE GENOMIC DNA]</scope>
</reference>
<evidence type="ECO:0008006" key="3">
    <source>
        <dbReference type="Google" id="ProtNLM"/>
    </source>
</evidence>
<dbReference type="AlphaFoldDB" id="A0A081BQ01"/>